<accession>H6NHK5</accession>
<dbReference type="SUPFAM" id="SSF55874">
    <property type="entry name" value="ATPase domain of HSP90 chaperone/DNA topoisomerase II/histidine kinase"/>
    <property type="match status" value="1"/>
</dbReference>
<evidence type="ECO:0000256" key="2">
    <source>
        <dbReference type="ARBA" id="ARBA00012438"/>
    </source>
</evidence>
<dbReference type="InterPro" id="IPR000014">
    <property type="entry name" value="PAS"/>
</dbReference>
<dbReference type="InterPro" id="IPR004358">
    <property type="entry name" value="Sig_transdc_His_kin-like_C"/>
</dbReference>
<keyword evidence="7" id="KW-0067">ATP-binding</keyword>
<dbReference type="PANTHER" id="PTHR43065">
    <property type="entry name" value="SENSOR HISTIDINE KINASE"/>
    <property type="match status" value="1"/>
</dbReference>
<evidence type="ECO:0000256" key="1">
    <source>
        <dbReference type="ARBA" id="ARBA00000085"/>
    </source>
</evidence>
<dbReference type="InterPro" id="IPR003594">
    <property type="entry name" value="HATPase_dom"/>
</dbReference>
<dbReference type="STRING" id="1116391.PM3016_2722"/>
<feature type="domain" description="PAC" evidence="11">
    <location>
        <begin position="259"/>
        <end position="311"/>
    </location>
</feature>
<dbReference type="NCBIfam" id="TIGR00229">
    <property type="entry name" value="sensory_box"/>
    <property type="match status" value="1"/>
</dbReference>
<dbReference type="RefSeq" id="WP_014369885.1">
    <property type="nucleotide sequence ID" value="NC_016935.1"/>
</dbReference>
<reference evidence="12 13" key="1">
    <citation type="journal article" date="2012" name="J. Bacteriol.">
        <title>Complete Genome Sequence of Paenibacillus mucilaginosus 3016, a Bacterium Functional as Microbial Fertilizer.</title>
        <authorList>
            <person name="Ma M."/>
            <person name="Wang Z."/>
            <person name="Li L."/>
            <person name="Jiang X."/>
            <person name="Guan D."/>
            <person name="Cao F."/>
            <person name="Chen H."/>
            <person name="Wang X."/>
            <person name="Shen D."/>
            <person name="Du B."/>
            <person name="Li J."/>
        </authorList>
    </citation>
    <scope>NUCLEOTIDE SEQUENCE [LARGE SCALE GENOMIC DNA]</scope>
    <source>
        <strain evidence="12 13">3016</strain>
    </source>
</reference>
<dbReference type="InterPro" id="IPR005467">
    <property type="entry name" value="His_kinase_dom"/>
</dbReference>
<evidence type="ECO:0000313" key="12">
    <source>
        <dbReference type="EMBL" id="AFC29602.1"/>
    </source>
</evidence>
<dbReference type="PROSITE" id="PS50113">
    <property type="entry name" value="PAC"/>
    <property type="match status" value="1"/>
</dbReference>
<dbReference type="KEGG" id="pmq:PM3016_2722"/>
<dbReference type="Gene3D" id="3.30.565.10">
    <property type="entry name" value="Histidine kinase-like ATPase, C-terminal domain"/>
    <property type="match status" value="1"/>
</dbReference>
<dbReference type="Gene3D" id="1.10.287.130">
    <property type="match status" value="1"/>
</dbReference>
<name>H6NHK5_9BACL</name>
<dbReference type="SMART" id="SM00387">
    <property type="entry name" value="HATPase_c"/>
    <property type="match status" value="1"/>
</dbReference>
<dbReference type="PROSITE" id="PS50112">
    <property type="entry name" value="PAS"/>
    <property type="match status" value="1"/>
</dbReference>
<dbReference type="CDD" id="cd00082">
    <property type="entry name" value="HisKA"/>
    <property type="match status" value="1"/>
</dbReference>
<dbReference type="Pfam" id="PF00512">
    <property type="entry name" value="HisKA"/>
    <property type="match status" value="1"/>
</dbReference>
<keyword evidence="13" id="KW-1185">Reference proteome</keyword>
<feature type="domain" description="Histidine kinase" evidence="9">
    <location>
        <begin position="324"/>
        <end position="529"/>
    </location>
</feature>
<keyword evidence="4" id="KW-0808">Transferase</keyword>
<keyword evidence="3" id="KW-0597">Phosphoprotein</keyword>
<protein>
    <recommendedName>
        <fullName evidence="2">histidine kinase</fullName>
        <ecNumber evidence="2">2.7.13.3</ecNumber>
    </recommendedName>
</protein>
<dbReference type="SUPFAM" id="SSF47384">
    <property type="entry name" value="Homodimeric domain of signal transducing histidine kinase"/>
    <property type="match status" value="1"/>
</dbReference>
<evidence type="ECO:0000259" key="10">
    <source>
        <dbReference type="PROSITE" id="PS50112"/>
    </source>
</evidence>
<evidence type="ECO:0000259" key="9">
    <source>
        <dbReference type="PROSITE" id="PS50109"/>
    </source>
</evidence>
<evidence type="ECO:0000256" key="7">
    <source>
        <dbReference type="ARBA" id="ARBA00022840"/>
    </source>
</evidence>
<dbReference type="CDD" id="cd00075">
    <property type="entry name" value="HATPase"/>
    <property type="match status" value="1"/>
</dbReference>
<dbReference type="PROSITE" id="PS50109">
    <property type="entry name" value="HIS_KIN"/>
    <property type="match status" value="1"/>
</dbReference>
<dbReference type="EC" id="2.7.13.3" evidence="2"/>
<evidence type="ECO:0000313" key="13">
    <source>
        <dbReference type="Proteomes" id="UP000007523"/>
    </source>
</evidence>
<dbReference type="AlphaFoldDB" id="H6NHK5"/>
<comment type="catalytic activity">
    <reaction evidence="1">
        <text>ATP + protein L-histidine = ADP + protein N-phospho-L-histidine.</text>
        <dbReference type="EC" id="2.7.13.3"/>
    </reaction>
</comment>
<evidence type="ECO:0000256" key="6">
    <source>
        <dbReference type="ARBA" id="ARBA00022777"/>
    </source>
</evidence>
<dbReference type="InterPro" id="IPR036890">
    <property type="entry name" value="HATPase_C_sf"/>
</dbReference>
<dbReference type="SMART" id="SM00388">
    <property type="entry name" value="HisKA"/>
    <property type="match status" value="1"/>
</dbReference>
<dbReference type="PRINTS" id="PR00344">
    <property type="entry name" value="BCTRLSENSOR"/>
</dbReference>
<gene>
    <name evidence="12" type="ORF">PM3016_2722</name>
</gene>
<dbReference type="SUPFAM" id="SSF55785">
    <property type="entry name" value="PYP-like sensor domain (PAS domain)"/>
    <property type="match status" value="1"/>
</dbReference>
<dbReference type="Gene3D" id="3.30.450.40">
    <property type="match status" value="1"/>
</dbReference>
<dbReference type="EMBL" id="CP003235">
    <property type="protein sequence ID" value="AFC29602.1"/>
    <property type="molecule type" value="Genomic_DNA"/>
</dbReference>
<dbReference type="Pfam" id="PF13426">
    <property type="entry name" value="PAS_9"/>
    <property type="match status" value="1"/>
</dbReference>
<dbReference type="Gene3D" id="3.30.450.20">
    <property type="entry name" value="PAS domain"/>
    <property type="match status" value="1"/>
</dbReference>
<evidence type="ECO:0000256" key="5">
    <source>
        <dbReference type="ARBA" id="ARBA00022741"/>
    </source>
</evidence>
<dbReference type="Proteomes" id="UP000007523">
    <property type="component" value="Chromosome"/>
</dbReference>
<organism evidence="12 13">
    <name type="scientific">Paenibacillus mucilaginosus 3016</name>
    <dbReference type="NCBI Taxonomy" id="1116391"/>
    <lineage>
        <taxon>Bacteria</taxon>
        <taxon>Bacillati</taxon>
        <taxon>Bacillota</taxon>
        <taxon>Bacilli</taxon>
        <taxon>Bacillales</taxon>
        <taxon>Paenibacillaceae</taxon>
        <taxon>Paenibacillus</taxon>
    </lineage>
</organism>
<dbReference type="GO" id="GO:0005524">
    <property type="term" value="F:ATP binding"/>
    <property type="evidence" value="ECO:0007669"/>
    <property type="project" value="UniProtKB-KW"/>
</dbReference>
<dbReference type="InterPro" id="IPR035965">
    <property type="entry name" value="PAS-like_dom_sf"/>
</dbReference>
<dbReference type="GO" id="GO:0000155">
    <property type="term" value="F:phosphorelay sensor kinase activity"/>
    <property type="evidence" value="ECO:0007669"/>
    <property type="project" value="InterPro"/>
</dbReference>
<dbReference type="Pfam" id="PF02518">
    <property type="entry name" value="HATPase_c"/>
    <property type="match status" value="1"/>
</dbReference>
<evidence type="ECO:0000256" key="8">
    <source>
        <dbReference type="ARBA" id="ARBA00023012"/>
    </source>
</evidence>
<evidence type="ECO:0000256" key="4">
    <source>
        <dbReference type="ARBA" id="ARBA00022679"/>
    </source>
</evidence>
<keyword evidence="5" id="KW-0547">Nucleotide-binding</keyword>
<dbReference type="InterPro" id="IPR029016">
    <property type="entry name" value="GAF-like_dom_sf"/>
</dbReference>
<dbReference type="InterPro" id="IPR000700">
    <property type="entry name" value="PAS-assoc_C"/>
</dbReference>
<dbReference type="InterPro" id="IPR003661">
    <property type="entry name" value="HisK_dim/P_dom"/>
</dbReference>
<dbReference type="InterPro" id="IPR036097">
    <property type="entry name" value="HisK_dim/P_sf"/>
</dbReference>
<keyword evidence="8" id="KW-0902">Two-component regulatory system</keyword>
<sequence length="529" mass="60062">MSIDIISESKQRCIERGMKPDQIPVPVTALSSLELKRSQDKYHALISVVDYFGQKLVKMLDGPPIMLLIANHEGFVLSLFGDENIRQMMNKLGIVEGMQFSEKEMGTNVVHMAMLHNKSIQLVGPQHFHEVLWQTACYCVPFHFKKINNLSGTIAIMTATQYHSPFILPLLTSMVDSMERELLLRQASRDQTIINDLMINTMNNGVIITDDKGNIQEFNSFAEKITNRDRESVIGNPIFAFEQFGNYIYNVLKNKQRFHDIELTFTNSLDHRTICLFDAMPIFGDRGNLIGSYAQFRDITERYDLEKQIITSEKFSAIGKLAAGLAHEIRNPLTSVMGFIYLLRERAKTESESGYLDLIYSELETMKQLVSDFVMMAKPGSPDRKDVVIEDLLRDTVRFMESQAKLSSSTITDYILTEETPMRIDPIQIKQVLINLIQNALEAMPDGGEVKIESRLANPNSYQITISDEGIGMTDDEMREVMNPFFTTKEAGLGLGLSTCYRIIENHKGKLSFTSQKGRGTKFTIDLPR</sequence>
<keyword evidence="6 12" id="KW-0418">Kinase</keyword>
<evidence type="ECO:0000259" key="11">
    <source>
        <dbReference type="PROSITE" id="PS50113"/>
    </source>
</evidence>
<dbReference type="PANTHER" id="PTHR43065:SF10">
    <property type="entry name" value="PEROXIDE STRESS-ACTIVATED HISTIDINE KINASE MAK3"/>
    <property type="match status" value="1"/>
</dbReference>
<evidence type="ECO:0000256" key="3">
    <source>
        <dbReference type="ARBA" id="ARBA00022553"/>
    </source>
</evidence>
<dbReference type="HOGENOM" id="CLU_037400_0_0_9"/>
<proteinExistence type="predicted"/>
<feature type="domain" description="PAS" evidence="10">
    <location>
        <begin position="198"/>
        <end position="236"/>
    </location>
</feature>
<dbReference type="CDD" id="cd00130">
    <property type="entry name" value="PAS"/>
    <property type="match status" value="1"/>
</dbReference>